<evidence type="ECO:0000313" key="2">
    <source>
        <dbReference type="EMBL" id="ELZ30927.1"/>
    </source>
</evidence>
<dbReference type="AlphaFoldDB" id="M0D8B2"/>
<keyword evidence="1" id="KW-0472">Membrane</keyword>
<keyword evidence="1" id="KW-0812">Transmembrane</keyword>
<dbReference type="InParanoid" id="M0D8B2"/>
<dbReference type="eggNOG" id="arCOG10239">
    <property type="taxonomic scope" value="Archaea"/>
</dbReference>
<sequence>MMWQDIVFLAGNVFSVAALAPTLRDETSKIPLGTSLPSLTLGFVYGTAFLTMGMTYSAAGALLTGVIWGLIALFRSPADVSELGASLRRSSDVAPSASPPGAD</sequence>
<dbReference type="Proteomes" id="UP000011513">
    <property type="component" value="Unassembled WGS sequence"/>
</dbReference>
<dbReference type="RefSeq" id="WP_008386596.1">
    <property type="nucleotide sequence ID" value="NZ_AOIV01000024.1"/>
</dbReference>
<gene>
    <name evidence="2" type="ORF">C474_10711</name>
</gene>
<keyword evidence="1" id="KW-1133">Transmembrane helix</keyword>
<keyword evidence="3" id="KW-1185">Reference proteome</keyword>
<reference evidence="2 3" key="1">
    <citation type="journal article" date="2014" name="PLoS Genet.">
        <title>Phylogenetically driven sequencing of extremely halophilic archaea reveals strategies for static and dynamic osmo-response.</title>
        <authorList>
            <person name="Becker E.A."/>
            <person name="Seitzer P.M."/>
            <person name="Tritt A."/>
            <person name="Larsen D."/>
            <person name="Krusor M."/>
            <person name="Yao A.I."/>
            <person name="Wu D."/>
            <person name="Madern D."/>
            <person name="Eisen J.A."/>
            <person name="Darling A.E."/>
            <person name="Facciotti M.T."/>
        </authorList>
    </citation>
    <scope>NUCLEOTIDE SEQUENCE [LARGE SCALE GENOMIC DNA]</scope>
    <source>
        <strain evidence="2 3">JCM 14848</strain>
    </source>
</reference>
<evidence type="ECO:0000313" key="3">
    <source>
        <dbReference type="Proteomes" id="UP000011513"/>
    </source>
</evidence>
<feature type="transmembrane region" description="Helical" evidence="1">
    <location>
        <begin position="48"/>
        <end position="74"/>
    </location>
</feature>
<dbReference type="EMBL" id="AOIV01000024">
    <property type="protein sequence ID" value="ELZ30927.1"/>
    <property type="molecule type" value="Genomic_DNA"/>
</dbReference>
<evidence type="ECO:0000256" key="1">
    <source>
        <dbReference type="SAM" id="Phobius"/>
    </source>
</evidence>
<name>M0D8B2_HALPD</name>
<comment type="caution">
    <text evidence="2">The sequence shown here is derived from an EMBL/GenBank/DDBJ whole genome shotgun (WGS) entry which is preliminary data.</text>
</comment>
<dbReference type="OrthoDB" id="307345at2157"/>
<proteinExistence type="predicted"/>
<protein>
    <submittedName>
        <fullName evidence="2">Uncharacterized protein</fullName>
    </submittedName>
</protein>
<accession>M0D8B2</accession>
<organism evidence="2 3">
    <name type="scientific">Halogeometricum pallidum JCM 14848</name>
    <dbReference type="NCBI Taxonomy" id="1227487"/>
    <lineage>
        <taxon>Archaea</taxon>
        <taxon>Methanobacteriati</taxon>
        <taxon>Methanobacteriota</taxon>
        <taxon>Stenosarchaea group</taxon>
        <taxon>Halobacteria</taxon>
        <taxon>Halobacteriales</taxon>
        <taxon>Haloferacaceae</taxon>
        <taxon>Halogeometricum</taxon>
    </lineage>
</organism>